<name>A0A1F6NKJ3_9BACT</name>
<reference evidence="5 6" key="1">
    <citation type="journal article" date="2016" name="Nat. Commun.">
        <title>Thousands of microbial genomes shed light on interconnected biogeochemical processes in an aquifer system.</title>
        <authorList>
            <person name="Anantharaman K."/>
            <person name="Brown C.T."/>
            <person name="Hug L.A."/>
            <person name="Sharon I."/>
            <person name="Castelle C.J."/>
            <person name="Probst A.J."/>
            <person name="Thomas B.C."/>
            <person name="Singh A."/>
            <person name="Wilkins M.J."/>
            <person name="Karaoz U."/>
            <person name="Brodie E.L."/>
            <person name="Williams K.H."/>
            <person name="Hubbard S.S."/>
            <person name="Banfield J.F."/>
        </authorList>
    </citation>
    <scope>NUCLEOTIDE SEQUENCE [LARGE SCALE GENOMIC DNA]</scope>
</reference>
<dbReference type="Gene3D" id="3.90.550.10">
    <property type="entry name" value="Spore Coat Polysaccharide Biosynthesis Protein SpsA, Chain A"/>
    <property type="match status" value="1"/>
</dbReference>
<proteinExistence type="inferred from homology"/>
<dbReference type="InterPro" id="IPR029044">
    <property type="entry name" value="Nucleotide-diphossugar_trans"/>
</dbReference>
<feature type="non-terminal residue" evidence="5">
    <location>
        <position position="197"/>
    </location>
</feature>
<dbReference type="InterPro" id="IPR039528">
    <property type="entry name" value="DPM1-like"/>
</dbReference>
<evidence type="ECO:0000256" key="3">
    <source>
        <dbReference type="ARBA" id="ARBA00022679"/>
    </source>
</evidence>
<comment type="similarity">
    <text evidence="1">Belongs to the glycosyltransferase 2 family.</text>
</comment>
<evidence type="ECO:0000313" key="5">
    <source>
        <dbReference type="EMBL" id="OGH84442.1"/>
    </source>
</evidence>
<dbReference type="FunFam" id="3.90.550.10:FF:000122">
    <property type="entry name" value="Dolichol-phosphate mannosyltransferase subunit 1"/>
    <property type="match status" value="1"/>
</dbReference>
<dbReference type="GO" id="GO:0016020">
    <property type="term" value="C:membrane"/>
    <property type="evidence" value="ECO:0007669"/>
    <property type="project" value="GOC"/>
</dbReference>
<dbReference type="CDD" id="cd06442">
    <property type="entry name" value="DPM1_like"/>
    <property type="match status" value="1"/>
</dbReference>
<dbReference type="Proteomes" id="UP000177803">
    <property type="component" value="Unassembled WGS sequence"/>
</dbReference>
<dbReference type="PANTHER" id="PTHR43398">
    <property type="entry name" value="DOLICHOL-PHOSPHATE MANNOSYLTRANSFERASE SUBUNIT 1"/>
    <property type="match status" value="1"/>
</dbReference>
<dbReference type="Pfam" id="PF00535">
    <property type="entry name" value="Glycos_transf_2"/>
    <property type="match status" value="1"/>
</dbReference>
<dbReference type="GO" id="GO:0004582">
    <property type="term" value="F:dolichyl-phosphate beta-D-mannosyltransferase activity"/>
    <property type="evidence" value="ECO:0007669"/>
    <property type="project" value="InterPro"/>
</dbReference>
<evidence type="ECO:0000259" key="4">
    <source>
        <dbReference type="Pfam" id="PF00535"/>
    </source>
</evidence>
<keyword evidence="2 5" id="KW-0328">Glycosyltransferase</keyword>
<evidence type="ECO:0000256" key="1">
    <source>
        <dbReference type="ARBA" id="ARBA00006739"/>
    </source>
</evidence>
<comment type="caution">
    <text evidence="5">The sequence shown here is derived from an EMBL/GenBank/DDBJ whole genome shotgun (WGS) entry which is preliminary data.</text>
</comment>
<feature type="domain" description="Glycosyltransferase 2-like" evidence="4">
    <location>
        <begin position="2"/>
        <end position="136"/>
    </location>
</feature>
<keyword evidence="3 5" id="KW-0808">Transferase</keyword>
<evidence type="ECO:0000256" key="2">
    <source>
        <dbReference type="ARBA" id="ARBA00022676"/>
    </source>
</evidence>
<protein>
    <submittedName>
        <fullName evidence="5">Dolichyl-phosphate beta-D-mannosyltransferase</fullName>
    </submittedName>
</protein>
<organism evidence="5 6">
    <name type="scientific">Candidatus Magasanikbacteria bacterium RIFOXYA2_FULL_44_8</name>
    <dbReference type="NCBI Taxonomy" id="1798696"/>
    <lineage>
        <taxon>Bacteria</taxon>
        <taxon>Candidatus Magasanikiibacteriota</taxon>
    </lineage>
</organism>
<dbReference type="EMBL" id="MFQR01000020">
    <property type="protein sequence ID" value="OGH84442.1"/>
    <property type="molecule type" value="Genomic_DNA"/>
</dbReference>
<dbReference type="AlphaFoldDB" id="A0A1F6NKJ3"/>
<dbReference type="PANTHER" id="PTHR43398:SF1">
    <property type="entry name" value="DOLICHOL-PHOSPHATE MANNOSYLTRANSFERASE SUBUNIT 1"/>
    <property type="match status" value="1"/>
</dbReference>
<dbReference type="SUPFAM" id="SSF53448">
    <property type="entry name" value="Nucleotide-diphospho-sugar transferases"/>
    <property type="match status" value="1"/>
</dbReference>
<accession>A0A1F6NKJ3</accession>
<dbReference type="GO" id="GO:0009247">
    <property type="term" value="P:glycolipid biosynthetic process"/>
    <property type="evidence" value="ECO:0007669"/>
    <property type="project" value="TreeGrafter"/>
</dbReference>
<dbReference type="InterPro" id="IPR001173">
    <property type="entry name" value="Glyco_trans_2-like"/>
</dbReference>
<evidence type="ECO:0000313" key="6">
    <source>
        <dbReference type="Proteomes" id="UP000177803"/>
    </source>
</evidence>
<sequence length="197" mass="22384">MVVDDASPDGTQDIIRELQTHYPIYLLARPKKMGLGSAYVAGFQKALTLGADLIFEMDADLSHAPEDVPRLIAACEAGADLAIGSRKVMGGGISGWSWWRYFMSDGAMWFSRFFLGLKTRDVTAGFRCFRRRVLETVSIDSIKSNGYAFQEELLYRTQKNNFKIVEVPVIFVDRQKGKSKLNKKDILEFFWIIVKLR</sequence>
<gene>
    <name evidence="5" type="ORF">A2261_01530</name>
</gene>